<dbReference type="Pfam" id="PF25583">
    <property type="entry name" value="WCX"/>
    <property type="match status" value="1"/>
</dbReference>
<dbReference type="Proteomes" id="UP000367750">
    <property type="component" value="Unassembled WGS sequence"/>
</dbReference>
<proteinExistence type="predicted"/>
<name>A0A5J5G939_9BACL</name>
<evidence type="ECO:0000259" key="2">
    <source>
        <dbReference type="Pfam" id="PF25583"/>
    </source>
</evidence>
<dbReference type="AlphaFoldDB" id="A0A5J5G939"/>
<sequence length="173" mass="20263">MNKTDRMLAIVLELQRRRIGMADSAESRHSERTAAPCGLALVEGSWMLVAWCDLRQAIRHFRLSRMKDLIVLEDRFELPEDFDLKKYTPSDDRNIEVRLRFNLEAADRVKESGYPYLEEVEEHPDGLDAVLRVRRLDDPVSWVLGWGSDVLVLEPESLRARIREEAQRIVKRY</sequence>
<dbReference type="EMBL" id="VYKK01000015">
    <property type="protein sequence ID" value="KAA9004122.1"/>
    <property type="molecule type" value="Genomic_DNA"/>
</dbReference>
<feature type="domain" description="WYL" evidence="1">
    <location>
        <begin position="23"/>
        <end position="69"/>
    </location>
</feature>
<dbReference type="PROSITE" id="PS52050">
    <property type="entry name" value="WYL"/>
    <property type="match status" value="1"/>
</dbReference>
<dbReference type="OrthoDB" id="9815009at2"/>
<evidence type="ECO:0000313" key="4">
    <source>
        <dbReference type="Proteomes" id="UP000367750"/>
    </source>
</evidence>
<feature type="domain" description="WCX" evidence="2">
    <location>
        <begin position="94"/>
        <end position="169"/>
    </location>
</feature>
<comment type="caution">
    <text evidence="3">The sequence shown here is derived from an EMBL/GenBank/DDBJ whole genome shotgun (WGS) entry which is preliminary data.</text>
</comment>
<dbReference type="InterPro" id="IPR026881">
    <property type="entry name" value="WYL_dom"/>
</dbReference>
<dbReference type="InterPro" id="IPR051534">
    <property type="entry name" value="CBASS_pafABC_assoc_protein"/>
</dbReference>
<dbReference type="PANTHER" id="PTHR34580">
    <property type="match status" value="1"/>
</dbReference>
<organism evidence="3 4">
    <name type="scientific">Paenibacillus spiritus</name>
    <dbReference type="NCBI Taxonomy" id="2496557"/>
    <lineage>
        <taxon>Bacteria</taxon>
        <taxon>Bacillati</taxon>
        <taxon>Bacillota</taxon>
        <taxon>Bacilli</taxon>
        <taxon>Bacillales</taxon>
        <taxon>Paenibacillaceae</taxon>
        <taxon>Paenibacillus</taxon>
    </lineage>
</organism>
<accession>A0A5J5G939</accession>
<evidence type="ECO:0000313" key="3">
    <source>
        <dbReference type="EMBL" id="KAA9004122.1"/>
    </source>
</evidence>
<keyword evidence="4" id="KW-1185">Reference proteome</keyword>
<reference evidence="3 4" key="1">
    <citation type="submission" date="2019-09" db="EMBL/GenBank/DDBJ databases">
        <title>Bacillus ochoae sp. nov., Paenibacillus whitsoniae sp. nov., Paenibacillus spiritus sp. nov. Isolated from the Mars Exploration Rover during spacecraft assembly.</title>
        <authorList>
            <person name="Seuylemezian A."/>
            <person name="Vaishampayan P."/>
        </authorList>
    </citation>
    <scope>NUCLEOTIDE SEQUENCE [LARGE SCALE GENOMIC DNA]</scope>
    <source>
        <strain evidence="3 4">MER_111</strain>
    </source>
</reference>
<dbReference type="Pfam" id="PF13280">
    <property type="entry name" value="WYL"/>
    <property type="match status" value="1"/>
</dbReference>
<gene>
    <name evidence="3" type="ORF">F4V43_12035</name>
</gene>
<dbReference type="PANTHER" id="PTHR34580:SF1">
    <property type="entry name" value="PROTEIN PAFC"/>
    <property type="match status" value="1"/>
</dbReference>
<protein>
    <submittedName>
        <fullName evidence="3">WYL domain-containing protein</fullName>
    </submittedName>
</protein>
<evidence type="ECO:0000259" key="1">
    <source>
        <dbReference type="Pfam" id="PF13280"/>
    </source>
</evidence>
<dbReference type="RefSeq" id="WP_150458476.1">
    <property type="nucleotide sequence ID" value="NZ_VYKK01000015.1"/>
</dbReference>
<dbReference type="InterPro" id="IPR057727">
    <property type="entry name" value="WCX_dom"/>
</dbReference>